<proteinExistence type="inferred from homology"/>
<evidence type="ECO:0000313" key="9">
    <source>
        <dbReference type="Proteomes" id="UP001146120"/>
    </source>
</evidence>
<dbReference type="AlphaFoldDB" id="A0AAV2YGD3"/>
<keyword evidence="6 7" id="KW-0472">Membrane</keyword>
<feature type="transmembrane region" description="Helical" evidence="7">
    <location>
        <begin position="170"/>
        <end position="192"/>
    </location>
</feature>
<evidence type="ECO:0000256" key="3">
    <source>
        <dbReference type="ARBA" id="ARBA00022448"/>
    </source>
</evidence>
<evidence type="ECO:0000256" key="5">
    <source>
        <dbReference type="ARBA" id="ARBA00022989"/>
    </source>
</evidence>
<name>A0AAV2YGD3_9STRA</name>
<evidence type="ECO:0000256" key="4">
    <source>
        <dbReference type="ARBA" id="ARBA00022692"/>
    </source>
</evidence>
<accession>A0AAV2YGD3</accession>
<evidence type="ECO:0008006" key="10">
    <source>
        <dbReference type="Google" id="ProtNLM"/>
    </source>
</evidence>
<comment type="caution">
    <text evidence="8">The sequence shown here is derived from an EMBL/GenBank/DDBJ whole genome shotgun (WGS) entry which is preliminary data.</text>
</comment>
<comment type="subcellular location">
    <subcellularLocation>
        <location evidence="1">Membrane</location>
        <topology evidence="1">Multi-pass membrane protein</topology>
    </subcellularLocation>
</comment>
<evidence type="ECO:0000313" key="8">
    <source>
        <dbReference type="EMBL" id="DAZ92453.1"/>
    </source>
</evidence>
<dbReference type="InterPro" id="IPR036259">
    <property type="entry name" value="MFS_trans_sf"/>
</dbReference>
<sequence length="250" mass="28164">MIYTFISRVCFSYYASSAKAIYEYWVDIDPLMSNLFNCVNPGIYALMAYLLRRHYLNMSWHTLTKVSVCGSIFTSFVATMLTVFKIIRSPMFTLLMEQLTNFFDAISYYVVIFSIVEVAEPGYESTSYSLITTVANLGIPFAVSLSNMVGSQFTVYDKDLKQDTSKVRWQVAYCYFIMYGLRLLNLLALPLLPKQKKYARELKMFGGSSLLMARIVFGVSGVALFWSLLTTLLSVFASTACLTIAGGEGC</sequence>
<feature type="transmembrane region" description="Helical" evidence="7">
    <location>
        <begin position="31"/>
        <end position="51"/>
    </location>
</feature>
<keyword evidence="9" id="KW-1185">Reference proteome</keyword>
<reference evidence="8" key="2">
    <citation type="journal article" date="2023" name="Microbiol Resour">
        <title>Decontamination and Annotation of the Draft Genome Sequence of the Oomycete Lagenidium giganteum ARSEF 373.</title>
        <authorList>
            <person name="Morgan W.R."/>
            <person name="Tartar A."/>
        </authorList>
    </citation>
    <scope>NUCLEOTIDE SEQUENCE</scope>
    <source>
        <strain evidence="8">ARSEF 373</strain>
    </source>
</reference>
<feature type="transmembrane region" description="Helical" evidence="7">
    <location>
        <begin position="128"/>
        <end position="150"/>
    </location>
</feature>
<dbReference type="Proteomes" id="UP001146120">
    <property type="component" value="Unassembled WGS sequence"/>
</dbReference>
<dbReference type="PANTHER" id="PTHR31585:SF5">
    <property type="entry name" value="RNA-BINDING S4 DOMAIN-CONTAINING PROTEIN"/>
    <property type="match status" value="1"/>
</dbReference>
<dbReference type="EMBL" id="DAKRPA010000436">
    <property type="protein sequence ID" value="DAZ92453.1"/>
    <property type="molecule type" value="Genomic_DNA"/>
</dbReference>
<feature type="transmembrane region" description="Helical" evidence="7">
    <location>
        <begin position="204"/>
        <end position="229"/>
    </location>
</feature>
<evidence type="ECO:0000256" key="2">
    <source>
        <dbReference type="ARBA" id="ARBA00007015"/>
    </source>
</evidence>
<keyword evidence="5 7" id="KW-1133">Transmembrane helix</keyword>
<protein>
    <recommendedName>
        <fullName evidence="10">Transmembrane protein</fullName>
    </recommendedName>
</protein>
<dbReference type="PANTHER" id="PTHR31585">
    <property type="entry name" value="FOLATE-BIOPTERIN TRANSPORTER 1, CHLOROPLASTIC"/>
    <property type="match status" value="1"/>
</dbReference>
<keyword evidence="3" id="KW-0813">Transport</keyword>
<keyword evidence="4 7" id="KW-0812">Transmembrane</keyword>
<dbReference type="InterPro" id="IPR039309">
    <property type="entry name" value="BT1"/>
</dbReference>
<comment type="similarity">
    <text evidence="2">Belongs to the major facilitator superfamily. Folate-biopterin transporter (TC 2.A.71) family.</text>
</comment>
<dbReference type="GO" id="GO:0016020">
    <property type="term" value="C:membrane"/>
    <property type="evidence" value="ECO:0007669"/>
    <property type="project" value="UniProtKB-SubCell"/>
</dbReference>
<evidence type="ECO:0000256" key="6">
    <source>
        <dbReference type="ARBA" id="ARBA00023136"/>
    </source>
</evidence>
<organism evidence="8 9">
    <name type="scientific">Lagenidium giganteum</name>
    <dbReference type="NCBI Taxonomy" id="4803"/>
    <lineage>
        <taxon>Eukaryota</taxon>
        <taxon>Sar</taxon>
        <taxon>Stramenopiles</taxon>
        <taxon>Oomycota</taxon>
        <taxon>Peronosporomycetes</taxon>
        <taxon>Pythiales</taxon>
        <taxon>Pythiaceae</taxon>
    </lineage>
</organism>
<dbReference type="SUPFAM" id="SSF103473">
    <property type="entry name" value="MFS general substrate transporter"/>
    <property type="match status" value="1"/>
</dbReference>
<feature type="transmembrane region" description="Helical" evidence="7">
    <location>
        <begin position="63"/>
        <end position="87"/>
    </location>
</feature>
<gene>
    <name evidence="8" type="ORF">N0F65_000237</name>
</gene>
<reference evidence="8" key="1">
    <citation type="submission" date="2022-11" db="EMBL/GenBank/DDBJ databases">
        <authorList>
            <person name="Morgan W.R."/>
            <person name="Tartar A."/>
        </authorList>
    </citation>
    <scope>NUCLEOTIDE SEQUENCE</scope>
    <source>
        <strain evidence="8">ARSEF 373</strain>
    </source>
</reference>
<evidence type="ECO:0000256" key="7">
    <source>
        <dbReference type="SAM" id="Phobius"/>
    </source>
</evidence>
<evidence type="ECO:0000256" key="1">
    <source>
        <dbReference type="ARBA" id="ARBA00004141"/>
    </source>
</evidence>
<feature type="transmembrane region" description="Helical" evidence="7">
    <location>
        <begin position="99"/>
        <end position="116"/>
    </location>
</feature>